<dbReference type="EMBL" id="FXTH01000007">
    <property type="protein sequence ID" value="SMO62860.1"/>
    <property type="molecule type" value="Genomic_DNA"/>
</dbReference>
<name>A0A521CW11_9BACT</name>
<protein>
    <submittedName>
        <fullName evidence="1">Uncharacterized protein</fullName>
    </submittedName>
</protein>
<gene>
    <name evidence="1" type="ORF">SAMN06265218_107115</name>
</gene>
<accession>A0A521CW11</accession>
<dbReference type="PROSITE" id="PS51257">
    <property type="entry name" value="PROKAR_LIPOPROTEIN"/>
    <property type="match status" value="1"/>
</dbReference>
<reference evidence="1 2" key="1">
    <citation type="submission" date="2017-05" db="EMBL/GenBank/DDBJ databases">
        <authorList>
            <person name="Varghese N."/>
            <person name="Submissions S."/>
        </authorList>
    </citation>
    <scope>NUCLEOTIDE SEQUENCE [LARGE SCALE GENOMIC DNA]</scope>
    <source>
        <strain evidence="1 2">DSM 21194</strain>
    </source>
</reference>
<dbReference type="Proteomes" id="UP000317593">
    <property type="component" value="Unassembled WGS sequence"/>
</dbReference>
<evidence type="ECO:0000313" key="1">
    <source>
        <dbReference type="EMBL" id="SMO62860.1"/>
    </source>
</evidence>
<dbReference type="AlphaFoldDB" id="A0A521CW11"/>
<keyword evidence="2" id="KW-1185">Reference proteome</keyword>
<dbReference type="RefSeq" id="WP_142714364.1">
    <property type="nucleotide sequence ID" value="NZ_FXTH01000007.1"/>
</dbReference>
<proteinExistence type="predicted"/>
<evidence type="ECO:0000313" key="2">
    <source>
        <dbReference type="Proteomes" id="UP000317593"/>
    </source>
</evidence>
<sequence length="193" mass="22874">MNRINTLATLVFCLLIIGCRSSTSEYEQWVAEELDRGVHRDSLLLGYHFGMTRQDFYDHSWELNSRKIVMQGVSNRSVRQEVDYLDYAATRNFYPSFYNDAIFLLPVRYAYSGWAPWNKERWSDSLLVDLVAYYENEYEADFRRLNHPDFKTKVHVAIEGNRSIVIKKKDDQYVNVIFTDLEAIRRMKNGEND</sequence>
<dbReference type="OrthoDB" id="966030at2"/>
<organism evidence="1 2">
    <name type="scientific">Fodinibius sediminis</name>
    <dbReference type="NCBI Taxonomy" id="1214077"/>
    <lineage>
        <taxon>Bacteria</taxon>
        <taxon>Pseudomonadati</taxon>
        <taxon>Balneolota</taxon>
        <taxon>Balneolia</taxon>
        <taxon>Balneolales</taxon>
        <taxon>Balneolaceae</taxon>
        <taxon>Fodinibius</taxon>
    </lineage>
</organism>